<gene>
    <name evidence="3" type="ORF">AArcS_2896</name>
</gene>
<dbReference type="Proteomes" id="UP000663586">
    <property type="component" value="Chromosome"/>
</dbReference>
<evidence type="ECO:0000256" key="1">
    <source>
        <dbReference type="SAM" id="MobiDB-lite"/>
    </source>
</evidence>
<keyword evidence="2" id="KW-0472">Membrane</keyword>
<keyword evidence="2" id="KW-0812">Transmembrane</keyword>
<sequence length="729" mass="82818">MSDDLCGYEFIPTEWERHNGRPAAVAEQWSCPRESVKGADCCAFHLSPAERAEYGVSDQAVSDQLRDELGAGDSEVTPVIGAHLPNIDLCEAIIDKGTNAMVDLRHVEVAGDVTIEGATVKQPLQFDEATVDGTVDCSNSTFTQPTRWDRIRVADGFIGKNATFKDSVSFQDVSVEGESSFRYATFEREADWYGAAIADGITFRQTKWHRGCQFQHADFGDYVDFFFSSFHQRATFQGATFGDTARFSKSIFDEQVSFLGATFEAEALFKKGEFRSHAYFQNVTFKNETSFSEMTFTGKAKFQLSQFQGEASISYAEFEENAYFQRVVFDDYAEFFECTFTDIADFRWTEFHGLGRFMDASFFAEAYFEHAQFLDNADFRDGKFEHLTRFRETVFAQAPLFRRAEIETAEIVNIKPQSGELTLYCEGTEIREGRIRQRDGNKVYYNFREAILGDIDLHLETTTPFNRLLISKTAFEGFDFSRYHYALAPEWDLHTFAGQKEFESHMEASRFALGEREGTEEVSSHHEQETGKSRRKKPQQEVSLISKVKKGFSYPRRALDRMWADIRHAPTLETTYLKAKNGANKVGDSRAASAFFVLEMTYRRNVHIKRALNSSERLGSRIRSLGAATLNWLLALSCGYGEKPYRTLSFSLVIVCLYAIVYMMMLDNSPTDSTFGYLLFSFQSFNAIILGVDTDPFSEVQSFVAASQGFVGAFMIGLFVFTLTRSIHR</sequence>
<feature type="transmembrane region" description="Helical" evidence="2">
    <location>
        <begin position="675"/>
        <end position="692"/>
    </location>
</feature>
<dbReference type="KEGG" id="hara:AArcS_2896"/>
<feature type="transmembrane region" description="Helical" evidence="2">
    <location>
        <begin position="704"/>
        <end position="723"/>
    </location>
</feature>
<reference evidence="3" key="1">
    <citation type="submission" date="2020-11" db="EMBL/GenBank/DDBJ databases">
        <title>Carbohydrate-dependent, anaerobic sulfur respiration: A novel catabolism in halophilic archaea.</title>
        <authorList>
            <person name="Sorokin D.Y."/>
            <person name="Messina E."/>
            <person name="Smedile F."/>
            <person name="La Cono V."/>
            <person name="Hallsworth J.E."/>
            <person name="Yakimov M.M."/>
        </authorList>
    </citation>
    <scope>NUCLEOTIDE SEQUENCE</scope>
    <source>
        <strain evidence="3">AArc-S</strain>
    </source>
</reference>
<evidence type="ECO:0000313" key="3">
    <source>
        <dbReference type="EMBL" id="QSG04085.1"/>
    </source>
</evidence>
<organism evidence="3 4">
    <name type="scientific">Natranaeroarchaeum sulfidigenes</name>
    <dbReference type="NCBI Taxonomy" id="2784880"/>
    <lineage>
        <taxon>Archaea</taxon>
        <taxon>Methanobacteriati</taxon>
        <taxon>Methanobacteriota</taxon>
        <taxon>Stenosarchaea group</taxon>
        <taxon>Halobacteria</taxon>
        <taxon>Halobacteriales</taxon>
        <taxon>Natronoarchaeaceae</taxon>
        <taxon>Natranaeroarchaeum</taxon>
    </lineage>
</organism>
<accession>A0A897N0B9</accession>
<protein>
    <submittedName>
        <fullName evidence="3">Pentapeptide repeats containing protein</fullName>
    </submittedName>
</protein>
<keyword evidence="4" id="KW-1185">Reference proteome</keyword>
<feature type="region of interest" description="Disordered" evidence="1">
    <location>
        <begin position="514"/>
        <end position="542"/>
    </location>
</feature>
<dbReference type="RefSeq" id="WP_238478111.1">
    <property type="nucleotide sequence ID" value="NZ_CP064786.1"/>
</dbReference>
<dbReference type="AlphaFoldDB" id="A0A897N0B9"/>
<name>A0A897N0B9_9EURY</name>
<dbReference type="GeneID" id="70686272"/>
<keyword evidence="2" id="KW-1133">Transmembrane helix</keyword>
<dbReference type="Pfam" id="PF13576">
    <property type="entry name" value="Pentapeptide_3"/>
    <property type="match status" value="2"/>
</dbReference>
<evidence type="ECO:0000313" key="4">
    <source>
        <dbReference type="Proteomes" id="UP000663586"/>
    </source>
</evidence>
<feature type="compositionally biased region" description="Basic and acidic residues" evidence="1">
    <location>
        <begin position="514"/>
        <end position="532"/>
    </location>
</feature>
<evidence type="ECO:0000256" key="2">
    <source>
        <dbReference type="SAM" id="Phobius"/>
    </source>
</evidence>
<feature type="transmembrane region" description="Helical" evidence="2">
    <location>
        <begin position="645"/>
        <end position="663"/>
    </location>
</feature>
<proteinExistence type="predicted"/>
<dbReference type="InterPro" id="IPR001646">
    <property type="entry name" value="5peptide_repeat"/>
</dbReference>
<dbReference type="EMBL" id="CP064786">
    <property type="protein sequence ID" value="QSG04085.1"/>
    <property type="molecule type" value="Genomic_DNA"/>
</dbReference>